<dbReference type="EMBL" id="GEZM01071364">
    <property type="protein sequence ID" value="JAV65864.1"/>
    <property type="molecule type" value="Transcribed_RNA"/>
</dbReference>
<proteinExistence type="inferred from homology"/>
<dbReference type="InParanoid" id="A0A1Y1KWX3"/>
<reference evidence="5" key="3">
    <citation type="submission" date="2019-08" db="EMBL/GenBank/DDBJ databases">
        <authorList>
            <consortium name="Photinus pyralis genome working group"/>
            <person name="Fallon T.R."/>
            <person name="Sander Lower S.E."/>
            <person name="Weng J.-K."/>
        </authorList>
    </citation>
    <scope>NUCLEOTIDE SEQUENCE</scope>
    <source>
        <strain evidence="5">1611_PpyrPB1</strain>
        <tissue evidence="5">Whole body</tissue>
    </source>
</reference>
<dbReference type="GO" id="GO:0007623">
    <property type="term" value="P:circadian rhythm"/>
    <property type="evidence" value="ECO:0007669"/>
    <property type="project" value="UniProtKB-ARBA"/>
</dbReference>
<dbReference type="GO" id="GO:0005615">
    <property type="term" value="C:extracellular space"/>
    <property type="evidence" value="ECO:0007669"/>
    <property type="project" value="TreeGrafter"/>
</dbReference>
<dbReference type="InterPro" id="IPR038606">
    <property type="entry name" value="To_sf"/>
</dbReference>
<evidence type="ECO:0008006" key="7">
    <source>
        <dbReference type="Google" id="ProtNLM"/>
    </source>
</evidence>
<accession>A0A1Y1KWX3</accession>
<evidence type="ECO:0000256" key="2">
    <source>
        <dbReference type="ARBA" id="ARBA00023108"/>
    </source>
</evidence>
<evidence type="ECO:0000256" key="3">
    <source>
        <dbReference type="ARBA" id="ARBA00060902"/>
    </source>
</evidence>
<dbReference type="OrthoDB" id="8190514at2759"/>
<dbReference type="PANTHER" id="PTHR11008:SF18">
    <property type="entry name" value="BCDNA.GH05536-RELATED"/>
    <property type="match status" value="1"/>
</dbReference>
<evidence type="ECO:0000313" key="5">
    <source>
        <dbReference type="EMBL" id="KAB0792593.1"/>
    </source>
</evidence>
<reference evidence="5 6" key="2">
    <citation type="journal article" date="2018" name="Elife">
        <title>Firefly genomes illuminate parallel origins of bioluminescence in beetles.</title>
        <authorList>
            <person name="Fallon T.R."/>
            <person name="Lower S.E."/>
            <person name="Chang C.H."/>
            <person name="Bessho-Uehara M."/>
            <person name="Martin G.J."/>
            <person name="Bewick A.J."/>
            <person name="Behringer M."/>
            <person name="Debat H.J."/>
            <person name="Wong I."/>
            <person name="Day J.C."/>
            <person name="Suvorov A."/>
            <person name="Silva C.J."/>
            <person name="Stanger-Hall K.F."/>
            <person name="Hall D.W."/>
            <person name="Schmitz R.J."/>
            <person name="Nelson D.R."/>
            <person name="Lewis S.M."/>
            <person name="Shigenobu S."/>
            <person name="Bybee S.M."/>
            <person name="Larracuente A.M."/>
            <person name="Oba Y."/>
            <person name="Weng J.K."/>
        </authorList>
    </citation>
    <scope>NUCLEOTIDE SEQUENCE [LARGE SCALE GENOMIC DNA]</scope>
    <source>
        <strain evidence="5">1611_PpyrPB1</strain>
        <tissue evidence="5">Whole body</tissue>
    </source>
</reference>
<gene>
    <name evidence="5" type="ORF">PPYR_14552</name>
</gene>
<dbReference type="FunCoup" id="A0A1Y1KWX3">
    <property type="interactions" value="31"/>
</dbReference>
<sequence>MMLYTFSFLAVTTALQLPAEFKKCSRSDPKINECLKSAIERAYQVMGTGIKEFKLESTQPITVANMTIGEGTGVVRVVQNYQNWQLFNIPSAEVVDLSSLVTDHQFNINVTYILKETYVTSHYKLNGRILLLPIVGEGECTIQLHNLKVPTRQIGEVSERNGVKYVEITSLKVQLIPDKVEFDFKNLFNGDPKLGPEMNKILNENWKEIFEDVKYAYEDALGAVFKNVGNLIFRKVPYDDLFLP</sequence>
<dbReference type="InterPro" id="IPR010562">
    <property type="entry name" value="Haemolymph_juvenile_hormone-bd"/>
</dbReference>
<reference evidence="4" key="1">
    <citation type="journal article" date="2016" name="Sci. Rep.">
        <title>Molecular characterization of firefly nuptial gifts: a multi-omics approach sheds light on postcopulatory sexual selection.</title>
        <authorList>
            <person name="Al-Wathiqui N."/>
            <person name="Fallon T.R."/>
            <person name="South A."/>
            <person name="Weng J.K."/>
            <person name="Lewis S.M."/>
        </authorList>
    </citation>
    <scope>NUCLEOTIDE SEQUENCE</scope>
</reference>
<organism evidence="4">
    <name type="scientific">Photinus pyralis</name>
    <name type="common">Common eastern firefly</name>
    <name type="synonym">Lampyris pyralis</name>
    <dbReference type="NCBI Taxonomy" id="7054"/>
    <lineage>
        <taxon>Eukaryota</taxon>
        <taxon>Metazoa</taxon>
        <taxon>Ecdysozoa</taxon>
        <taxon>Arthropoda</taxon>
        <taxon>Hexapoda</taxon>
        <taxon>Insecta</taxon>
        <taxon>Pterygota</taxon>
        <taxon>Neoptera</taxon>
        <taxon>Endopterygota</taxon>
        <taxon>Coleoptera</taxon>
        <taxon>Polyphaga</taxon>
        <taxon>Elateriformia</taxon>
        <taxon>Elateroidea</taxon>
        <taxon>Lampyridae</taxon>
        <taxon>Lampyrinae</taxon>
        <taxon>Photinus</taxon>
    </lineage>
</organism>
<keyword evidence="6" id="KW-1185">Reference proteome</keyword>
<dbReference type="EMBL" id="VVIM01000010">
    <property type="protein sequence ID" value="KAB0792593.1"/>
    <property type="molecule type" value="Genomic_DNA"/>
</dbReference>
<evidence type="ECO:0000256" key="1">
    <source>
        <dbReference type="ARBA" id="ARBA00022729"/>
    </source>
</evidence>
<dbReference type="PANTHER" id="PTHR11008">
    <property type="entry name" value="PROTEIN TAKEOUT-LIKE PROTEIN"/>
    <property type="match status" value="1"/>
</dbReference>
<keyword evidence="1" id="KW-0732">Signal</keyword>
<evidence type="ECO:0000313" key="6">
    <source>
        <dbReference type="Proteomes" id="UP000327044"/>
    </source>
</evidence>
<keyword evidence="2" id="KW-0090">Biological rhythms</keyword>
<evidence type="ECO:0000313" key="4">
    <source>
        <dbReference type="EMBL" id="JAV65864.1"/>
    </source>
</evidence>
<dbReference type="AlphaFoldDB" id="A0A1Y1KWX3"/>
<dbReference type="Gene3D" id="3.15.10.30">
    <property type="entry name" value="Haemolymph juvenile hormone binding protein"/>
    <property type="match status" value="1"/>
</dbReference>
<protein>
    <recommendedName>
        <fullName evidence="7">Protein takeout</fullName>
    </recommendedName>
</protein>
<dbReference type="FunFam" id="3.15.10.30:FF:000001">
    <property type="entry name" value="Takeout-like protein 1"/>
    <property type="match status" value="1"/>
</dbReference>
<dbReference type="Proteomes" id="UP000327044">
    <property type="component" value="Unassembled WGS sequence"/>
</dbReference>
<comment type="similarity">
    <text evidence="3">Belongs to the TO family.</text>
</comment>
<dbReference type="Pfam" id="PF06585">
    <property type="entry name" value="JHBP"/>
    <property type="match status" value="1"/>
</dbReference>
<name>A0A1Y1KWX3_PHOPY</name>
<dbReference type="SMART" id="SM00700">
    <property type="entry name" value="JHBP"/>
    <property type="match status" value="1"/>
</dbReference>